<name>A0AAU7DWY0_9MICO</name>
<dbReference type="PANTHER" id="PTHR12598">
    <property type="entry name" value="COPPER HOMEOSTASIS PROTEIN CUTC"/>
    <property type="match status" value="1"/>
</dbReference>
<sequence length="252" mass="25309">MTTLALEIAVQDAAGARIAAEFGADRIEACGALGLTGGLTPSAAALEQMLGVDIGAHALIRPRSGGFVYSPEEVDLMEREVDLCVRAGVAGVVIGALNRDKTVDEAATGRLVARARQTAAELGVERDVTFHRALDVTPDPVAALRTLAALGVDRVLTSGGAARSIDGLEVLRTMCAAGTGVQVMAGGGVRVSDVPALAAAGVSAVHLSGKALVADPGPVGPGGGAPGELEVTSAQIVAQAYQQVQSVNAIHH</sequence>
<comment type="caution">
    <text evidence="2">Once thought to be involved in copper homeostasis, experiments in E.coli have shown this is not the case.</text>
</comment>
<dbReference type="PANTHER" id="PTHR12598:SF0">
    <property type="entry name" value="COPPER HOMEOSTASIS PROTEIN CUTC HOMOLOG"/>
    <property type="match status" value="1"/>
</dbReference>
<keyword evidence="2" id="KW-0963">Cytoplasm</keyword>
<dbReference type="HAMAP" id="MF_00795">
    <property type="entry name" value="CutC"/>
    <property type="match status" value="1"/>
</dbReference>
<evidence type="ECO:0000256" key="2">
    <source>
        <dbReference type="HAMAP-Rule" id="MF_00795"/>
    </source>
</evidence>
<dbReference type="Pfam" id="PF03932">
    <property type="entry name" value="CutC"/>
    <property type="match status" value="1"/>
</dbReference>
<comment type="subcellular location">
    <subcellularLocation>
        <location evidence="2">Cytoplasm</location>
    </subcellularLocation>
</comment>
<evidence type="ECO:0000256" key="1">
    <source>
        <dbReference type="ARBA" id="ARBA00007768"/>
    </source>
</evidence>
<dbReference type="SUPFAM" id="SSF110395">
    <property type="entry name" value="CutC-like"/>
    <property type="match status" value="1"/>
</dbReference>
<protein>
    <recommendedName>
        <fullName evidence="2">PF03932 family protein CutC</fullName>
    </recommendedName>
</protein>
<dbReference type="Gene3D" id="3.20.20.380">
    <property type="entry name" value="Copper homeostasis (CutC) domain"/>
    <property type="match status" value="1"/>
</dbReference>
<dbReference type="GO" id="GO:0005507">
    <property type="term" value="F:copper ion binding"/>
    <property type="evidence" value="ECO:0007669"/>
    <property type="project" value="TreeGrafter"/>
</dbReference>
<reference evidence="3" key="1">
    <citation type="submission" date="2024-02" db="EMBL/GenBank/DDBJ databases">
        <title>Tomenella chthoni gen. nov. sp. nov., a member of the family Jonesiaceae isolated from bat guano.</title>
        <authorList>
            <person name="Miller S.L."/>
            <person name="King J."/>
            <person name="Sankaranarayanan K."/>
            <person name="Lawson P.A."/>
        </authorList>
    </citation>
    <scope>NUCLEOTIDE SEQUENCE</scope>
    <source>
        <strain evidence="3">BS-20</strain>
    </source>
</reference>
<evidence type="ECO:0000313" key="3">
    <source>
        <dbReference type="EMBL" id="XBH21512.1"/>
    </source>
</evidence>
<dbReference type="EMBL" id="CP146203">
    <property type="protein sequence ID" value="XBH21512.1"/>
    <property type="molecule type" value="Genomic_DNA"/>
</dbReference>
<accession>A0AAU7DWY0</accession>
<gene>
    <name evidence="2" type="primary">cutC</name>
    <name evidence="3" type="ORF">V5R04_15080</name>
</gene>
<dbReference type="InterPro" id="IPR036822">
    <property type="entry name" value="CutC-like_dom_sf"/>
</dbReference>
<organism evidence="3">
    <name type="scientific">Jonesiaceae bacterium BS-20</name>
    <dbReference type="NCBI Taxonomy" id="3120821"/>
    <lineage>
        <taxon>Bacteria</taxon>
        <taxon>Bacillati</taxon>
        <taxon>Actinomycetota</taxon>
        <taxon>Actinomycetes</taxon>
        <taxon>Micrococcales</taxon>
        <taxon>Jonesiaceae</taxon>
    </lineage>
</organism>
<proteinExistence type="inferred from homology"/>
<dbReference type="AlphaFoldDB" id="A0AAU7DWY0"/>
<comment type="similarity">
    <text evidence="1 2">Belongs to the CutC family.</text>
</comment>
<dbReference type="GO" id="GO:0005737">
    <property type="term" value="C:cytoplasm"/>
    <property type="evidence" value="ECO:0007669"/>
    <property type="project" value="UniProtKB-SubCell"/>
</dbReference>
<dbReference type="InterPro" id="IPR005627">
    <property type="entry name" value="CutC-like"/>
</dbReference>